<dbReference type="InterPro" id="IPR028082">
    <property type="entry name" value="Peripla_BP_I"/>
</dbReference>
<keyword evidence="3" id="KW-0029">Amino-acid transport</keyword>
<evidence type="ECO:0000256" key="1">
    <source>
        <dbReference type="ARBA" id="ARBA00010062"/>
    </source>
</evidence>
<accession>A0A1I6U2M3</accession>
<keyword evidence="3" id="KW-0813">Transport</keyword>
<sequence length="393" mass="39825">MFAVFDTLRKPLRLLILPLLAFVLAACEPGGMNGLGSNGPRIDASKPVPVALLIPRGGSDSDNLLAQDLENAAQLAIRDLAGVQIDLRVYGTAGNAAMAAQVAAQAVDEGAKIIIGPLYGEAANAAGKAVFDEGVNVLAFSNNPSIAGGNVFVMGQGFGDTADRLVAYAKANGKDRILTLHGDDVAGQLGRNAIQQAIALNGATSAGVVDYALSQEAVIAAVPRVKATAAANGANAIFLTSSSASALPLLTQLLPEAGLPVATTQYIGLTRWDIPAQTLALPGVQGGWFTVPDPSATTAFSQRYTQTYGALPNPIAGLAFDGIAAVGALVKSGHSDALSAARLTQGAGFRGASGVFRFKADGTTEHGLAVATVRNNSVVIIDPAPKAFGGAGF</sequence>
<evidence type="ECO:0000313" key="6">
    <source>
        <dbReference type="Proteomes" id="UP000199239"/>
    </source>
</evidence>
<comment type="similarity">
    <text evidence="1">Belongs to the leucine-binding protein family.</text>
</comment>
<dbReference type="GO" id="GO:0006865">
    <property type="term" value="P:amino acid transport"/>
    <property type="evidence" value="ECO:0007669"/>
    <property type="project" value="UniProtKB-KW"/>
</dbReference>
<dbReference type="PANTHER" id="PTHR30483:SF6">
    <property type="entry name" value="PERIPLASMIC BINDING PROTEIN OF ABC TRANSPORTER FOR NATURAL AMINO ACIDS"/>
    <property type="match status" value="1"/>
</dbReference>
<evidence type="ECO:0000259" key="4">
    <source>
        <dbReference type="Pfam" id="PF13458"/>
    </source>
</evidence>
<dbReference type="SUPFAM" id="SSF53822">
    <property type="entry name" value="Periplasmic binding protein-like I"/>
    <property type="match status" value="1"/>
</dbReference>
<evidence type="ECO:0000256" key="2">
    <source>
        <dbReference type="ARBA" id="ARBA00022729"/>
    </source>
</evidence>
<protein>
    <submittedName>
        <fullName evidence="5">Amino acid/amide ABC transporter substrate-binding protein, HAAT family</fullName>
    </submittedName>
</protein>
<dbReference type="PANTHER" id="PTHR30483">
    <property type="entry name" value="LEUCINE-SPECIFIC-BINDING PROTEIN"/>
    <property type="match status" value="1"/>
</dbReference>
<gene>
    <name evidence="5" type="ORF">SAMN04488040_2466</name>
</gene>
<dbReference type="Proteomes" id="UP000199239">
    <property type="component" value="Unassembled WGS sequence"/>
</dbReference>
<keyword evidence="2" id="KW-0732">Signal</keyword>
<reference evidence="6" key="1">
    <citation type="submission" date="2016-10" db="EMBL/GenBank/DDBJ databases">
        <authorList>
            <person name="Varghese N."/>
            <person name="Submissions S."/>
        </authorList>
    </citation>
    <scope>NUCLEOTIDE SEQUENCE [LARGE SCALE GENOMIC DNA]</scope>
    <source>
        <strain evidence="6">DSM 23422</strain>
    </source>
</reference>
<dbReference type="RefSeq" id="WP_093916682.1">
    <property type="nucleotide sequence ID" value="NZ_FPAJ01000004.1"/>
</dbReference>
<organism evidence="5 6">
    <name type="scientific">Sulfitobacter marinus</name>
    <dbReference type="NCBI Taxonomy" id="394264"/>
    <lineage>
        <taxon>Bacteria</taxon>
        <taxon>Pseudomonadati</taxon>
        <taxon>Pseudomonadota</taxon>
        <taxon>Alphaproteobacteria</taxon>
        <taxon>Rhodobacterales</taxon>
        <taxon>Roseobacteraceae</taxon>
        <taxon>Sulfitobacter</taxon>
    </lineage>
</organism>
<dbReference type="Pfam" id="PF13458">
    <property type="entry name" value="Peripla_BP_6"/>
    <property type="match status" value="1"/>
</dbReference>
<keyword evidence="6" id="KW-1185">Reference proteome</keyword>
<dbReference type="OrthoDB" id="7210494at2"/>
<proteinExistence type="inferred from homology"/>
<name>A0A1I6U2M3_9RHOB</name>
<dbReference type="STRING" id="394264.SAMN04488040_2466"/>
<evidence type="ECO:0000256" key="3">
    <source>
        <dbReference type="ARBA" id="ARBA00022970"/>
    </source>
</evidence>
<dbReference type="AlphaFoldDB" id="A0A1I6U2M3"/>
<dbReference type="EMBL" id="FPAJ01000004">
    <property type="protein sequence ID" value="SFS95710.1"/>
    <property type="molecule type" value="Genomic_DNA"/>
</dbReference>
<dbReference type="CDD" id="cd06339">
    <property type="entry name" value="PBP1_YraM_LppC_lipoprotein-like"/>
    <property type="match status" value="1"/>
</dbReference>
<dbReference type="InterPro" id="IPR028081">
    <property type="entry name" value="Leu-bd"/>
</dbReference>
<dbReference type="Gene3D" id="3.40.50.2300">
    <property type="match status" value="2"/>
</dbReference>
<evidence type="ECO:0000313" key="5">
    <source>
        <dbReference type="EMBL" id="SFS95710.1"/>
    </source>
</evidence>
<dbReference type="InterPro" id="IPR051010">
    <property type="entry name" value="BCAA_transport"/>
</dbReference>
<feature type="domain" description="Leucine-binding protein" evidence="4">
    <location>
        <begin position="47"/>
        <end position="375"/>
    </location>
</feature>